<evidence type="ECO:0000256" key="3">
    <source>
        <dbReference type="ARBA" id="ARBA00023274"/>
    </source>
</evidence>
<reference evidence="5 6" key="1">
    <citation type="submission" date="2019-08" db="EMBL/GenBank/DDBJ databases">
        <title>Highly reduced genomes of protist endosymbionts show evolutionary convergence.</title>
        <authorList>
            <person name="George E."/>
            <person name="Husnik F."/>
            <person name="Tashyreva D."/>
            <person name="Prokopchuk G."/>
            <person name="Horak A."/>
            <person name="Kwong W.K."/>
            <person name="Lukes J."/>
            <person name="Keeling P.J."/>
        </authorList>
    </citation>
    <scope>NUCLEOTIDE SEQUENCE [LARGE SCALE GENOMIC DNA]</scope>
    <source>
        <strain evidence="5">1604LC</strain>
    </source>
</reference>
<evidence type="ECO:0000313" key="6">
    <source>
        <dbReference type="Proteomes" id="UP000325004"/>
    </source>
</evidence>
<dbReference type="AlphaFoldDB" id="A0A5C0UGM5"/>
<comment type="similarity">
    <text evidence="1">Belongs to the bacterial ribosomal protein bS21 family.</text>
</comment>
<dbReference type="OrthoDB" id="9811907at2"/>
<dbReference type="NCBIfam" id="TIGR00030">
    <property type="entry name" value="S21p"/>
    <property type="match status" value="1"/>
</dbReference>
<organism evidence="5 6">
    <name type="scientific">Candidatus Cytomitobacter primus</name>
    <dbReference type="NCBI Taxonomy" id="2066024"/>
    <lineage>
        <taxon>Bacteria</taxon>
        <taxon>Pseudomonadati</taxon>
        <taxon>Pseudomonadota</taxon>
        <taxon>Alphaproteobacteria</taxon>
        <taxon>Holosporales</taxon>
        <taxon>Holosporaceae</taxon>
        <taxon>Candidatus Cytomitobacter</taxon>
    </lineage>
</organism>
<dbReference type="EMBL" id="CP043316">
    <property type="protein sequence ID" value="QEK38821.1"/>
    <property type="molecule type" value="Genomic_DNA"/>
</dbReference>
<keyword evidence="2 5" id="KW-0689">Ribosomal protein</keyword>
<gene>
    <name evidence="5" type="primary">rpsU</name>
    <name evidence="5" type="ORF">FZC34_00390</name>
</gene>
<dbReference type="Proteomes" id="UP000325004">
    <property type="component" value="Chromosome"/>
</dbReference>
<evidence type="ECO:0000313" key="5">
    <source>
        <dbReference type="EMBL" id="QEK38821.1"/>
    </source>
</evidence>
<name>A0A5C0UGM5_9PROT</name>
<dbReference type="KEGG" id="cpri:FZC34_00390"/>
<proteinExistence type="inferred from homology"/>
<dbReference type="GO" id="GO:0003735">
    <property type="term" value="F:structural constituent of ribosome"/>
    <property type="evidence" value="ECO:0007669"/>
    <property type="project" value="InterPro"/>
</dbReference>
<evidence type="ECO:0000256" key="1">
    <source>
        <dbReference type="ARBA" id="ARBA00006640"/>
    </source>
</evidence>
<dbReference type="GO" id="GO:1990904">
    <property type="term" value="C:ribonucleoprotein complex"/>
    <property type="evidence" value="ECO:0007669"/>
    <property type="project" value="UniProtKB-KW"/>
</dbReference>
<dbReference type="InterPro" id="IPR001911">
    <property type="entry name" value="Ribosomal_bS21"/>
</dbReference>
<evidence type="ECO:0000256" key="4">
    <source>
        <dbReference type="ARBA" id="ARBA00035135"/>
    </source>
</evidence>
<protein>
    <recommendedName>
        <fullName evidence="4">Small ribosomal subunit protein bS21</fullName>
    </recommendedName>
</protein>
<sequence length="62" mass="7535">MTVNVINNDVSRAMRELKKYGQRNGVFSEWKNRKYRLKPSEEKARKKAERIRRIAKQKNKEK</sequence>
<accession>A0A5C0UGM5</accession>
<keyword evidence="6" id="KW-1185">Reference proteome</keyword>
<dbReference type="Pfam" id="PF01165">
    <property type="entry name" value="Ribosomal_S21"/>
    <property type="match status" value="1"/>
</dbReference>
<keyword evidence="3" id="KW-0687">Ribonucleoprotein</keyword>
<evidence type="ECO:0000256" key="2">
    <source>
        <dbReference type="ARBA" id="ARBA00022980"/>
    </source>
</evidence>
<dbReference type="GO" id="GO:0005840">
    <property type="term" value="C:ribosome"/>
    <property type="evidence" value="ECO:0007669"/>
    <property type="project" value="UniProtKB-KW"/>
</dbReference>
<dbReference type="GO" id="GO:0006412">
    <property type="term" value="P:translation"/>
    <property type="evidence" value="ECO:0007669"/>
    <property type="project" value="InterPro"/>
</dbReference>